<comment type="similarity">
    <text evidence="4">Belongs to the dynactin subunits 5/6 family. Dynactin subunit 5 subfamily.</text>
</comment>
<keyword evidence="2" id="KW-0963">Cytoplasm</keyword>
<accession>A0A061BDV9</accession>
<dbReference type="GO" id="GO:0005869">
    <property type="term" value="C:dynactin complex"/>
    <property type="evidence" value="ECO:0007669"/>
    <property type="project" value="TreeGrafter"/>
</dbReference>
<evidence type="ECO:0000313" key="6">
    <source>
        <dbReference type="EMBL" id="CDR46058.1"/>
    </source>
</evidence>
<dbReference type="InterPro" id="IPR011004">
    <property type="entry name" value="Trimer_LpxA-like_sf"/>
</dbReference>
<proteinExistence type="inferred from homology"/>
<dbReference type="Pfam" id="PF21711">
    <property type="entry name" value="DCTN5"/>
    <property type="match status" value="1"/>
</dbReference>
<dbReference type="PhylomeDB" id="A0A061BDV9"/>
<dbReference type="PANTHER" id="PTHR46126">
    <property type="entry name" value="DYNACTIN SUBUNIT 5"/>
    <property type="match status" value="1"/>
</dbReference>
<dbReference type="EMBL" id="LK052906">
    <property type="protein sequence ID" value="CDR46058.1"/>
    <property type="molecule type" value="Genomic_DNA"/>
</dbReference>
<organism evidence="6">
    <name type="scientific">Cyberlindnera fabianii</name>
    <name type="common">Yeast</name>
    <name type="synonym">Hansenula fabianii</name>
    <dbReference type="NCBI Taxonomy" id="36022"/>
    <lineage>
        <taxon>Eukaryota</taxon>
        <taxon>Fungi</taxon>
        <taxon>Dikarya</taxon>
        <taxon>Ascomycota</taxon>
        <taxon>Saccharomycotina</taxon>
        <taxon>Saccharomycetes</taxon>
        <taxon>Phaffomycetales</taxon>
        <taxon>Phaffomycetaceae</taxon>
        <taxon>Cyberlindnera</taxon>
    </lineage>
</organism>
<evidence type="ECO:0000256" key="2">
    <source>
        <dbReference type="ARBA" id="ARBA00022490"/>
    </source>
</evidence>
<evidence type="ECO:0000256" key="4">
    <source>
        <dbReference type="ARBA" id="ARBA00034706"/>
    </source>
</evidence>
<protein>
    <recommendedName>
        <fullName evidence="5">Dynactin subunit 5</fullName>
    </recommendedName>
</protein>
<dbReference type="AlphaFoldDB" id="A0A061BDV9"/>
<dbReference type="InterPro" id="IPR047125">
    <property type="entry name" value="DCTN5"/>
</dbReference>
<evidence type="ECO:0000256" key="3">
    <source>
        <dbReference type="ARBA" id="ARBA00023212"/>
    </source>
</evidence>
<gene>
    <name evidence="6" type="ORF">CYFA0S_21e01816g</name>
</gene>
<keyword evidence="3" id="KW-0206">Cytoskeleton</keyword>
<dbReference type="SUPFAM" id="SSF51161">
    <property type="entry name" value="Trimeric LpxA-like enzymes"/>
    <property type="match status" value="1"/>
</dbReference>
<reference evidence="6" key="1">
    <citation type="journal article" date="2014" name="Genome Announc.">
        <title>Genome sequence of the yeast Cyberlindnera fabianii (Hansenula fabianii).</title>
        <authorList>
            <person name="Freel K.C."/>
            <person name="Sarilar V."/>
            <person name="Neuveglise C."/>
            <person name="Devillers H."/>
            <person name="Friedrich A."/>
            <person name="Schacherer J."/>
        </authorList>
    </citation>
    <scope>NUCLEOTIDE SEQUENCE</scope>
    <source>
        <strain evidence="6">YJS4271</strain>
    </source>
</reference>
<sequence>MEWIETASGNRISKQAHIHGSDHILIAGNTTVSAQVELKGDVRIVEGKTSIQIGKFVYLGENVRVVPPFLGNKMSSSKGIEVAVHKICKIGSYTMIGEDSVIKASNVGSRVMIGKGCTLQDSCVIHDCVVIKDNSYIPEHFNIPPFSLVFPQLDEYKEDITTTTTTTTTSTINELKDRPKPISIIPLPESYKKIIESYSKQSYINNQFTASEIP</sequence>
<comment type="subcellular location">
    <subcellularLocation>
        <location evidence="1">Cytoplasm</location>
        <location evidence="1">Cytoskeleton</location>
    </subcellularLocation>
</comment>
<evidence type="ECO:0000256" key="1">
    <source>
        <dbReference type="ARBA" id="ARBA00004245"/>
    </source>
</evidence>
<dbReference type="OrthoDB" id="417208at2759"/>
<dbReference type="Gene3D" id="2.160.10.10">
    <property type="entry name" value="Hexapeptide repeat proteins"/>
    <property type="match status" value="1"/>
</dbReference>
<dbReference type="PANTHER" id="PTHR46126:SF1">
    <property type="entry name" value="DYNACTIN SUBUNIT 5"/>
    <property type="match status" value="1"/>
</dbReference>
<evidence type="ECO:0000256" key="5">
    <source>
        <dbReference type="ARBA" id="ARBA00034865"/>
    </source>
</evidence>
<name>A0A061BDV9_CYBFA</name>